<proteinExistence type="predicted"/>
<name>A0A9N9KD47_9GLOM</name>
<protein>
    <submittedName>
        <fullName evidence="1">20048_t:CDS:1</fullName>
    </submittedName>
</protein>
<reference evidence="1" key="1">
    <citation type="submission" date="2021-06" db="EMBL/GenBank/DDBJ databases">
        <authorList>
            <person name="Kallberg Y."/>
            <person name="Tangrot J."/>
            <person name="Rosling A."/>
        </authorList>
    </citation>
    <scope>NUCLEOTIDE SEQUENCE</scope>
    <source>
        <strain evidence="1">MA453B</strain>
    </source>
</reference>
<evidence type="ECO:0000313" key="2">
    <source>
        <dbReference type="Proteomes" id="UP000789405"/>
    </source>
</evidence>
<dbReference type="EMBL" id="CAJVPY010058906">
    <property type="protein sequence ID" value="CAG8820136.1"/>
    <property type="molecule type" value="Genomic_DNA"/>
</dbReference>
<sequence>MATLKVSGSRDELINDVEESFNDKNHKKTLLERIYKILINPVISVD</sequence>
<comment type="caution">
    <text evidence="1">The sequence shown here is derived from an EMBL/GenBank/DDBJ whole genome shotgun (WGS) entry which is preliminary data.</text>
</comment>
<dbReference type="Proteomes" id="UP000789405">
    <property type="component" value="Unassembled WGS sequence"/>
</dbReference>
<organism evidence="1 2">
    <name type="scientific">Dentiscutata erythropus</name>
    <dbReference type="NCBI Taxonomy" id="1348616"/>
    <lineage>
        <taxon>Eukaryota</taxon>
        <taxon>Fungi</taxon>
        <taxon>Fungi incertae sedis</taxon>
        <taxon>Mucoromycota</taxon>
        <taxon>Glomeromycotina</taxon>
        <taxon>Glomeromycetes</taxon>
        <taxon>Diversisporales</taxon>
        <taxon>Gigasporaceae</taxon>
        <taxon>Dentiscutata</taxon>
    </lineage>
</organism>
<gene>
    <name evidence="1" type="ORF">DERYTH_LOCUS26898</name>
</gene>
<dbReference type="AlphaFoldDB" id="A0A9N9KD47"/>
<feature type="non-terminal residue" evidence="1">
    <location>
        <position position="46"/>
    </location>
</feature>
<accession>A0A9N9KD47</accession>
<evidence type="ECO:0000313" key="1">
    <source>
        <dbReference type="EMBL" id="CAG8820136.1"/>
    </source>
</evidence>
<keyword evidence="2" id="KW-1185">Reference proteome</keyword>